<dbReference type="InterPro" id="IPR052787">
    <property type="entry name" value="MAVS"/>
</dbReference>
<dbReference type="SUPFAM" id="SSF56349">
    <property type="entry name" value="DNA breaking-rejoining enzymes"/>
    <property type="match status" value="1"/>
</dbReference>
<keyword evidence="1" id="KW-0233">DNA recombination</keyword>
<dbReference type="Pfam" id="PF00589">
    <property type="entry name" value="Phage_integrase"/>
    <property type="match status" value="1"/>
</dbReference>
<dbReference type="GO" id="GO:0006310">
    <property type="term" value="P:DNA recombination"/>
    <property type="evidence" value="ECO:0007669"/>
    <property type="project" value="UniProtKB-KW"/>
</dbReference>
<dbReference type="Proteomes" id="UP001153678">
    <property type="component" value="Unassembled WGS sequence"/>
</dbReference>
<evidence type="ECO:0000256" key="1">
    <source>
        <dbReference type="ARBA" id="ARBA00023172"/>
    </source>
</evidence>
<dbReference type="OrthoDB" id="2424537at2759"/>
<feature type="domain" description="Tyr recombinase" evidence="2">
    <location>
        <begin position="279"/>
        <end position="380"/>
    </location>
</feature>
<sequence>MAGFIKASELLNSKNDTAILDELKDKFTHMQNAQLTEIHKETSKSFNSKEIYDRLCVETLQKYITISKPINTQQNTRLWFSRFEEFVKSTQPDIDLLTFYDKKVIAVLLCEFIVIIKTREKKEFKANSLYNGICAINRFYQELFKAKESFNIHEDYEFKAVCDTLHTRMIELEEINNGDYNGADPLTDEEMIQIFEHPNMSNNTPDGLLRRVFLWIGCCTARRGGSYHNIMANHFKERDDGGFNVITIHDKTHQGGYYHRTSSNQHPKHIIPPDENGTHEACYDIKKYLNLRPKNAKENLFLHINKDLKDIENGNWYSTSHMGRDKLSGMLKEICNITGIDCTNRRIVNHSLRKYTAQKLNDEGLDSQAIMNVTLHRSLAGLN</sequence>
<feature type="non-terminal residue" evidence="3">
    <location>
        <position position="1"/>
    </location>
</feature>
<protein>
    <submittedName>
        <fullName evidence="3">19609_t:CDS:1</fullName>
    </submittedName>
</protein>
<dbReference type="InterPro" id="IPR011010">
    <property type="entry name" value="DNA_brk_join_enz"/>
</dbReference>
<dbReference type="PANTHER" id="PTHR21446">
    <property type="entry name" value="DUF3504 DOMAIN-CONTAINING PROTEIN"/>
    <property type="match status" value="1"/>
</dbReference>
<evidence type="ECO:0000313" key="3">
    <source>
        <dbReference type="EMBL" id="CAI2170185.1"/>
    </source>
</evidence>
<proteinExistence type="predicted"/>
<name>A0A9W4SI07_9GLOM</name>
<reference evidence="3" key="1">
    <citation type="submission" date="2022-08" db="EMBL/GenBank/DDBJ databases">
        <authorList>
            <person name="Kallberg Y."/>
            <person name="Tangrot J."/>
            <person name="Rosling A."/>
        </authorList>
    </citation>
    <scope>NUCLEOTIDE SEQUENCE</scope>
    <source>
        <strain evidence="3">Wild A</strain>
    </source>
</reference>
<dbReference type="Gene3D" id="1.10.443.10">
    <property type="entry name" value="Intergrase catalytic core"/>
    <property type="match status" value="1"/>
</dbReference>
<dbReference type="InterPro" id="IPR013762">
    <property type="entry name" value="Integrase-like_cat_sf"/>
</dbReference>
<dbReference type="EMBL" id="CAMKVN010000668">
    <property type="protein sequence ID" value="CAI2170185.1"/>
    <property type="molecule type" value="Genomic_DNA"/>
</dbReference>
<accession>A0A9W4SI07</accession>
<dbReference type="GO" id="GO:0003677">
    <property type="term" value="F:DNA binding"/>
    <property type="evidence" value="ECO:0007669"/>
    <property type="project" value="InterPro"/>
</dbReference>
<evidence type="ECO:0000259" key="2">
    <source>
        <dbReference type="Pfam" id="PF00589"/>
    </source>
</evidence>
<evidence type="ECO:0000313" key="4">
    <source>
        <dbReference type="Proteomes" id="UP001153678"/>
    </source>
</evidence>
<dbReference type="PANTHER" id="PTHR21446:SF12">
    <property type="entry name" value="POTASSIUM CHANNEL TETRAMERIZATION DOMAIN CONTAINING 1"/>
    <property type="match status" value="1"/>
</dbReference>
<organism evidence="3 4">
    <name type="scientific">Funneliformis geosporum</name>
    <dbReference type="NCBI Taxonomy" id="1117311"/>
    <lineage>
        <taxon>Eukaryota</taxon>
        <taxon>Fungi</taxon>
        <taxon>Fungi incertae sedis</taxon>
        <taxon>Mucoromycota</taxon>
        <taxon>Glomeromycotina</taxon>
        <taxon>Glomeromycetes</taxon>
        <taxon>Glomerales</taxon>
        <taxon>Glomeraceae</taxon>
        <taxon>Funneliformis</taxon>
    </lineage>
</organism>
<dbReference type="GO" id="GO:0015074">
    <property type="term" value="P:DNA integration"/>
    <property type="evidence" value="ECO:0007669"/>
    <property type="project" value="InterPro"/>
</dbReference>
<dbReference type="AlphaFoldDB" id="A0A9W4SI07"/>
<comment type="caution">
    <text evidence="3">The sequence shown here is derived from an EMBL/GenBank/DDBJ whole genome shotgun (WGS) entry which is preliminary data.</text>
</comment>
<keyword evidence="4" id="KW-1185">Reference proteome</keyword>
<gene>
    <name evidence="3" type="ORF">FWILDA_LOCUS4455</name>
</gene>
<dbReference type="InterPro" id="IPR002104">
    <property type="entry name" value="Integrase_catalytic"/>
</dbReference>